<dbReference type="Pfam" id="PF01497">
    <property type="entry name" value="Peripla_BP_2"/>
    <property type="match status" value="1"/>
</dbReference>
<dbReference type="RefSeq" id="WP_041365980.1">
    <property type="nucleotide sequence ID" value="NZ_HG938354.1"/>
</dbReference>
<organism evidence="7 8">
    <name type="scientific">Neorhizobium galegae bv. orientalis str. HAMBI 540</name>
    <dbReference type="NCBI Taxonomy" id="1028800"/>
    <lineage>
        <taxon>Bacteria</taxon>
        <taxon>Pseudomonadati</taxon>
        <taxon>Pseudomonadota</taxon>
        <taxon>Alphaproteobacteria</taxon>
        <taxon>Hyphomicrobiales</taxon>
        <taxon>Rhizobiaceae</taxon>
        <taxon>Rhizobium/Agrobacterium group</taxon>
        <taxon>Neorhizobium</taxon>
    </lineage>
</organism>
<evidence type="ECO:0000256" key="4">
    <source>
        <dbReference type="ARBA" id="ARBA00022496"/>
    </source>
</evidence>
<gene>
    <name evidence="7" type="primary">fhuD</name>
    <name evidence="7" type="ORF">RG540_PA14770</name>
</gene>
<reference evidence="8" key="1">
    <citation type="journal article" date="2014" name="BMC Genomics">
        <title>Genome sequencing of two Neorhizobium galegae strains reveals a noeT gene responsible for the unusual acetylation of the nodulation factors.</title>
        <authorList>
            <person name="Osterman J."/>
            <person name="Marsh J."/>
            <person name="Laine P.K."/>
            <person name="Zeng Z."/>
            <person name="Alatalo E."/>
            <person name="Sullivan J.T."/>
            <person name="Young J.P."/>
            <person name="Thomas-Oates J."/>
            <person name="Paulin L."/>
            <person name="Lindstrom K."/>
        </authorList>
    </citation>
    <scope>NUCLEOTIDE SEQUENCE [LARGE SCALE GENOMIC DNA]</scope>
    <source>
        <strain evidence="8">HAMBI 540</strain>
    </source>
</reference>
<dbReference type="GO" id="GO:0030288">
    <property type="term" value="C:outer membrane-bounded periplasmic space"/>
    <property type="evidence" value="ECO:0007669"/>
    <property type="project" value="TreeGrafter"/>
</dbReference>
<evidence type="ECO:0000313" key="8">
    <source>
        <dbReference type="Proteomes" id="UP000028181"/>
    </source>
</evidence>
<dbReference type="InterPro" id="IPR051313">
    <property type="entry name" value="Bact_iron-sidero_bind"/>
</dbReference>
<accession>A0A068T167</accession>
<evidence type="ECO:0000256" key="5">
    <source>
        <dbReference type="ARBA" id="ARBA00022729"/>
    </source>
</evidence>
<protein>
    <submittedName>
        <fullName evidence="7">Iron(3+)-hydroxamate-binding protein FhuD</fullName>
    </submittedName>
</protein>
<evidence type="ECO:0000256" key="2">
    <source>
        <dbReference type="ARBA" id="ARBA00008814"/>
    </source>
</evidence>
<dbReference type="PANTHER" id="PTHR30532">
    <property type="entry name" value="IRON III DICITRATE-BINDING PERIPLASMIC PROTEIN"/>
    <property type="match status" value="1"/>
</dbReference>
<dbReference type="SUPFAM" id="SSF53807">
    <property type="entry name" value="Helical backbone' metal receptor"/>
    <property type="match status" value="1"/>
</dbReference>
<evidence type="ECO:0000256" key="3">
    <source>
        <dbReference type="ARBA" id="ARBA00022448"/>
    </source>
</evidence>
<evidence type="ECO:0000313" key="7">
    <source>
        <dbReference type="EMBL" id="CDN52153.1"/>
    </source>
</evidence>
<keyword evidence="4" id="KW-0408">Iron</keyword>
<feature type="domain" description="Fe/B12 periplasmic-binding" evidence="6">
    <location>
        <begin position="31"/>
        <end position="294"/>
    </location>
</feature>
<dbReference type="EMBL" id="HG938354">
    <property type="protein sequence ID" value="CDN52153.1"/>
    <property type="molecule type" value="Genomic_DNA"/>
</dbReference>
<keyword evidence="4" id="KW-0406">Ion transport</keyword>
<evidence type="ECO:0000256" key="1">
    <source>
        <dbReference type="ARBA" id="ARBA00004196"/>
    </source>
</evidence>
<keyword evidence="5" id="KW-0732">Signal</keyword>
<keyword evidence="3" id="KW-0813">Transport</keyword>
<dbReference type="PROSITE" id="PS50983">
    <property type="entry name" value="FE_B12_PBP"/>
    <property type="match status" value="1"/>
</dbReference>
<sequence>MKISRRSLLHYAAAAAVVVPKPLWAEVARQRVVSLDYGLSSTLLSLGLPPVGISDLADWDKWVVEPVMPQSVVDIGSSHEVDFEVLIQLKPDIILTTPYLDELLPRLQPIAKILRLEIFTPDTGPILPAAIAATHRLAAELGHEAEAEQFLARSDAFFERCRRRLAGRTVPSVTLVSFMDARHARVYSAPGLFHNALERIGVRNAWTRQSNYWGFETIGIEELSVITDPDARLIAFDPVPPDVLPKLVDSPLWQVLPFSRPGHLSVVPPALMFGMVNEAMRFAGLVTDVLEQDA</sequence>
<dbReference type="GO" id="GO:1901678">
    <property type="term" value="P:iron coordination entity transport"/>
    <property type="evidence" value="ECO:0007669"/>
    <property type="project" value="UniProtKB-ARBA"/>
</dbReference>
<comment type="similarity">
    <text evidence="2">Belongs to the bacterial solute-binding protein 8 family.</text>
</comment>
<comment type="subcellular location">
    <subcellularLocation>
        <location evidence="1">Cell envelope</location>
    </subcellularLocation>
</comment>
<keyword evidence="8" id="KW-1185">Reference proteome</keyword>
<keyword evidence="4" id="KW-0410">Iron transport</keyword>
<name>A0A068T167_NEOGA</name>
<geneLocation type="plasmid" evidence="8">
    <name>II</name>
</geneLocation>
<dbReference type="PANTHER" id="PTHR30532:SF1">
    <property type="entry name" value="IRON(3+)-HYDROXAMATE-BINDING PROTEIN FHUD"/>
    <property type="match status" value="1"/>
</dbReference>
<dbReference type="InterPro" id="IPR002491">
    <property type="entry name" value="ABC_transptr_periplasmic_BD"/>
</dbReference>
<dbReference type="OrthoDB" id="8370650at2"/>
<dbReference type="PATRIC" id="fig|1028800.3.peg.6129"/>
<dbReference type="CDD" id="cd01146">
    <property type="entry name" value="FhuD"/>
    <property type="match status" value="1"/>
</dbReference>
<dbReference type="KEGG" id="ngg:RG540_PA14770"/>
<dbReference type="eggNOG" id="COG0614">
    <property type="taxonomic scope" value="Bacteria"/>
</dbReference>
<dbReference type="Proteomes" id="UP000028181">
    <property type="component" value="Plasmid pHAMBI540a"/>
</dbReference>
<keyword evidence="7" id="KW-0614">Plasmid</keyword>
<evidence type="ECO:0000259" key="6">
    <source>
        <dbReference type="PROSITE" id="PS50983"/>
    </source>
</evidence>
<dbReference type="GeneID" id="24260778"/>
<dbReference type="Gene3D" id="3.40.50.1980">
    <property type="entry name" value="Nitrogenase molybdenum iron protein domain"/>
    <property type="match status" value="2"/>
</dbReference>
<dbReference type="HOGENOM" id="CLU_038034_10_0_5"/>
<dbReference type="AlphaFoldDB" id="A0A068T167"/>
<dbReference type="PRINTS" id="PR01715">
    <property type="entry name" value="FERRIBNDNGPP"/>
</dbReference>
<proteinExistence type="inferred from homology"/>